<comment type="caution">
    <text evidence="1">The sequence shown here is derived from an EMBL/GenBank/DDBJ whole genome shotgun (WGS) entry which is preliminary data.</text>
</comment>
<dbReference type="EMBL" id="LLXZ01000143">
    <property type="protein sequence ID" value="KRR03462.1"/>
    <property type="molecule type" value="Genomic_DNA"/>
</dbReference>
<dbReference type="Pfam" id="PF14124">
    <property type="entry name" value="DUF4291"/>
    <property type="match status" value="1"/>
</dbReference>
<name>A0A0R3LER7_9BRAD</name>
<dbReference type="PANTHER" id="PTHR38567:SF1">
    <property type="entry name" value="DUF4291 DOMAIN-CONTAINING PROTEIN"/>
    <property type="match status" value="1"/>
</dbReference>
<organism evidence="1 2">
    <name type="scientific">Bradyrhizobium jicamae</name>
    <dbReference type="NCBI Taxonomy" id="280332"/>
    <lineage>
        <taxon>Bacteria</taxon>
        <taxon>Pseudomonadati</taxon>
        <taxon>Pseudomonadota</taxon>
        <taxon>Alphaproteobacteria</taxon>
        <taxon>Hyphomicrobiales</taxon>
        <taxon>Nitrobacteraceae</taxon>
        <taxon>Bradyrhizobium</taxon>
    </lineage>
</organism>
<dbReference type="Proteomes" id="UP000050863">
    <property type="component" value="Unassembled WGS sequence"/>
</dbReference>
<dbReference type="RefSeq" id="WP_057837694.1">
    <property type="nucleotide sequence ID" value="NZ_LLXZ01000143.1"/>
</dbReference>
<dbReference type="AlphaFoldDB" id="A0A0R3LER7"/>
<evidence type="ECO:0000313" key="1">
    <source>
        <dbReference type="EMBL" id="KRR03462.1"/>
    </source>
</evidence>
<protein>
    <recommendedName>
        <fullName evidence="3">DUF4291 domain-containing protein</fullName>
    </recommendedName>
</protein>
<dbReference type="InterPro" id="IPR025633">
    <property type="entry name" value="DUF4291"/>
</dbReference>
<evidence type="ECO:0000313" key="2">
    <source>
        <dbReference type="Proteomes" id="UP000050863"/>
    </source>
</evidence>
<gene>
    <name evidence="1" type="ORF">CQ12_25895</name>
</gene>
<accession>A0A0R3LER7</accession>
<sequence length="191" mass="21993">MTDTPERQIRAVYDAHTIRVYQAYSDEIADAALARGTFISPSFKMERMTWIKPSFLWMMYRAGWGYKDAGQRRILAIDISREGFHWALAHSCPSHPEPSMSDEDWSRLKAASPVRIQWDPERDLHLQPLPHRAIQIGISGEAVSLYVNQWIWKITDITDAAHAICDLVKRNELDQARAKLPAERPYDVVFG</sequence>
<dbReference type="STRING" id="280332.CQ12_25895"/>
<evidence type="ECO:0008006" key="3">
    <source>
        <dbReference type="Google" id="ProtNLM"/>
    </source>
</evidence>
<dbReference type="OrthoDB" id="65842at2"/>
<keyword evidence="2" id="KW-1185">Reference proteome</keyword>
<dbReference type="PANTHER" id="PTHR38567">
    <property type="entry name" value="DUF4291 DOMAIN-CONTAINING PROTEIN"/>
    <property type="match status" value="1"/>
</dbReference>
<proteinExistence type="predicted"/>
<reference evidence="1 2" key="1">
    <citation type="submission" date="2014-03" db="EMBL/GenBank/DDBJ databases">
        <title>Bradyrhizobium valentinum sp. nov., isolated from effective nodules of Lupinus mariae-josephae, a lupine endemic of basic-lime soils in Eastern Spain.</title>
        <authorList>
            <person name="Duran D."/>
            <person name="Rey L."/>
            <person name="Navarro A."/>
            <person name="Busquets A."/>
            <person name="Imperial J."/>
            <person name="Ruiz-Argueso T."/>
        </authorList>
    </citation>
    <scope>NUCLEOTIDE SEQUENCE [LARGE SCALE GENOMIC DNA]</scope>
    <source>
        <strain evidence="1 2">PAC68</strain>
    </source>
</reference>